<evidence type="ECO:0000256" key="1">
    <source>
        <dbReference type="SAM" id="MobiDB-lite"/>
    </source>
</evidence>
<evidence type="ECO:0000313" key="3">
    <source>
        <dbReference type="EMBL" id="AXQ69227.1"/>
    </source>
</evidence>
<dbReference type="EMBL" id="MH588546">
    <property type="protein sequence ID" value="AXQ69227.1"/>
    <property type="molecule type" value="Genomic_DNA"/>
</dbReference>
<proteinExistence type="predicted"/>
<keyword evidence="2" id="KW-0812">Transmembrane</keyword>
<organism evidence="3 4">
    <name type="scientific">Caulobacter phage CcrBL9</name>
    <dbReference type="NCBI Taxonomy" id="2283270"/>
    <lineage>
        <taxon>Viruses</taxon>
        <taxon>Duplodnaviria</taxon>
        <taxon>Heunggongvirae</taxon>
        <taxon>Uroviricota</taxon>
        <taxon>Caudoviricetes</taxon>
        <taxon>Jeanschmidtviridae</taxon>
        <taxon>Bertelyvirus</taxon>
        <taxon>Bertelyvirus BL9</taxon>
    </lineage>
</organism>
<feature type="transmembrane region" description="Helical" evidence="2">
    <location>
        <begin position="7"/>
        <end position="25"/>
    </location>
</feature>
<feature type="transmembrane region" description="Helical" evidence="2">
    <location>
        <begin position="37"/>
        <end position="60"/>
    </location>
</feature>
<feature type="region of interest" description="Disordered" evidence="1">
    <location>
        <begin position="74"/>
        <end position="97"/>
    </location>
</feature>
<evidence type="ECO:0000313" key="4">
    <source>
        <dbReference type="Proteomes" id="UP000259421"/>
    </source>
</evidence>
<keyword evidence="4" id="KW-1185">Reference proteome</keyword>
<reference evidence="4" key="1">
    <citation type="submission" date="2018-07" db="EMBL/GenBank/DDBJ databases">
        <title>Giant CbK-like Caulobacter bacteriophages have genetically divergent genomes.</title>
        <authorList>
            <person name="Wilson K.M."/>
            <person name="Ely B."/>
        </authorList>
    </citation>
    <scope>NUCLEOTIDE SEQUENCE [LARGE SCALE GENOMIC DNA]</scope>
</reference>
<accession>A0A385EEI8</accession>
<gene>
    <name evidence="3" type="ORF">CcrBL9_gp203</name>
</gene>
<protein>
    <submittedName>
        <fullName evidence="3">Uncharacterized protein</fullName>
    </submittedName>
</protein>
<evidence type="ECO:0000256" key="2">
    <source>
        <dbReference type="SAM" id="Phobius"/>
    </source>
</evidence>
<reference evidence="3 4" key="2">
    <citation type="submission" date="2018-09" db="EMBL/GenBank/DDBJ databases">
        <title>Giant CbK-like Caulobacter bacteriophages have genetically divergent genomes.</title>
        <authorList>
            <person name="Wilson K."/>
            <person name="Ely B."/>
        </authorList>
    </citation>
    <scope>NUCLEOTIDE SEQUENCE [LARGE SCALE GENOMIC DNA]</scope>
</reference>
<keyword evidence="2" id="KW-0472">Membrane</keyword>
<sequence>MMGWEPIYALIGLLVYVGIIAYLLLDPSEDDEKWQFLLWGMVIGLMWGPLLALAIVFGVIPEGFKALHRWIHKDRSKPIPPPPKKVTPAGKLAIDKD</sequence>
<name>A0A385EEI8_9CAUD</name>
<keyword evidence="2" id="KW-1133">Transmembrane helix</keyword>
<dbReference type="Proteomes" id="UP000259421">
    <property type="component" value="Segment"/>
</dbReference>